<evidence type="ECO:0000256" key="2">
    <source>
        <dbReference type="ARBA" id="ARBA00022771"/>
    </source>
</evidence>
<feature type="compositionally biased region" description="Gly residues" evidence="7">
    <location>
        <begin position="519"/>
        <end position="528"/>
    </location>
</feature>
<organism evidence="10 11">
    <name type="scientific">Triangularia verruculosa</name>
    <dbReference type="NCBI Taxonomy" id="2587418"/>
    <lineage>
        <taxon>Eukaryota</taxon>
        <taxon>Fungi</taxon>
        <taxon>Dikarya</taxon>
        <taxon>Ascomycota</taxon>
        <taxon>Pezizomycotina</taxon>
        <taxon>Sordariomycetes</taxon>
        <taxon>Sordariomycetidae</taxon>
        <taxon>Sordariales</taxon>
        <taxon>Podosporaceae</taxon>
        <taxon>Triangularia</taxon>
    </lineage>
</organism>
<protein>
    <submittedName>
        <fullName evidence="10">White collar 2 protein</fullName>
    </submittedName>
</protein>
<dbReference type="SMART" id="SM00401">
    <property type="entry name" value="ZnF_GATA"/>
    <property type="match status" value="1"/>
</dbReference>
<feature type="compositionally biased region" description="Polar residues" evidence="7">
    <location>
        <begin position="312"/>
        <end position="331"/>
    </location>
</feature>
<keyword evidence="3" id="KW-0862">Zinc</keyword>
<dbReference type="CDD" id="cd00202">
    <property type="entry name" value="ZnF_GATA"/>
    <property type="match status" value="1"/>
</dbReference>
<dbReference type="PANTHER" id="PTHR47172">
    <property type="entry name" value="OS01G0976800 PROTEIN"/>
    <property type="match status" value="1"/>
</dbReference>
<evidence type="ECO:0000256" key="3">
    <source>
        <dbReference type="ARBA" id="ARBA00022833"/>
    </source>
</evidence>
<dbReference type="Gene3D" id="3.30.50.10">
    <property type="entry name" value="Erythroid Transcription Factor GATA-1, subunit A"/>
    <property type="match status" value="1"/>
</dbReference>
<dbReference type="EMBL" id="MU863885">
    <property type="protein sequence ID" value="KAK4204011.1"/>
    <property type="molecule type" value="Genomic_DNA"/>
</dbReference>
<gene>
    <name evidence="10" type="ORF">QBC40DRAFT_193035</name>
</gene>
<dbReference type="Proteomes" id="UP001303160">
    <property type="component" value="Unassembled WGS sequence"/>
</dbReference>
<keyword evidence="1" id="KW-0479">Metal-binding</keyword>
<dbReference type="PROSITE" id="PS50114">
    <property type="entry name" value="GATA_ZN_FINGER_2"/>
    <property type="match status" value="1"/>
</dbReference>
<dbReference type="GO" id="GO:0006355">
    <property type="term" value="P:regulation of DNA-templated transcription"/>
    <property type="evidence" value="ECO:0007669"/>
    <property type="project" value="InterPro"/>
</dbReference>
<feature type="region of interest" description="Disordered" evidence="7">
    <location>
        <begin position="428"/>
        <end position="464"/>
    </location>
</feature>
<reference evidence="10" key="1">
    <citation type="journal article" date="2023" name="Mol. Phylogenet. Evol.">
        <title>Genome-scale phylogeny and comparative genomics of the fungal order Sordariales.</title>
        <authorList>
            <person name="Hensen N."/>
            <person name="Bonometti L."/>
            <person name="Westerberg I."/>
            <person name="Brannstrom I.O."/>
            <person name="Guillou S."/>
            <person name="Cros-Aarteil S."/>
            <person name="Calhoun S."/>
            <person name="Haridas S."/>
            <person name="Kuo A."/>
            <person name="Mondo S."/>
            <person name="Pangilinan J."/>
            <person name="Riley R."/>
            <person name="LaButti K."/>
            <person name="Andreopoulos B."/>
            <person name="Lipzen A."/>
            <person name="Chen C."/>
            <person name="Yan M."/>
            <person name="Daum C."/>
            <person name="Ng V."/>
            <person name="Clum A."/>
            <person name="Steindorff A."/>
            <person name="Ohm R.A."/>
            <person name="Martin F."/>
            <person name="Silar P."/>
            <person name="Natvig D.O."/>
            <person name="Lalanne C."/>
            <person name="Gautier V."/>
            <person name="Ament-Velasquez S.L."/>
            <person name="Kruys A."/>
            <person name="Hutchinson M.I."/>
            <person name="Powell A.J."/>
            <person name="Barry K."/>
            <person name="Miller A.N."/>
            <person name="Grigoriev I.V."/>
            <person name="Debuchy R."/>
            <person name="Gladieux P."/>
            <person name="Hiltunen Thoren M."/>
            <person name="Johannesson H."/>
        </authorList>
    </citation>
    <scope>NUCLEOTIDE SEQUENCE</scope>
    <source>
        <strain evidence="10">CBS 315.58</strain>
    </source>
</reference>
<comment type="caution">
    <text evidence="10">The sequence shown here is derived from an EMBL/GenBank/DDBJ whole genome shotgun (WGS) entry which is preliminary data.</text>
</comment>
<dbReference type="InterPro" id="IPR035965">
    <property type="entry name" value="PAS-like_dom_sf"/>
</dbReference>
<evidence type="ECO:0000256" key="7">
    <source>
        <dbReference type="SAM" id="MobiDB-lite"/>
    </source>
</evidence>
<dbReference type="PANTHER" id="PTHR47172:SF24">
    <property type="entry name" value="GATA ZINC FINGER DOMAIN-CONTAINING PROTEIN 14-RELATED"/>
    <property type="match status" value="1"/>
</dbReference>
<dbReference type="SMART" id="SM00091">
    <property type="entry name" value="PAS"/>
    <property type="match status" value="1"/>
</dbReference>
<dbReference type="GO" id="GO:0043565">
    <property type="term" value="F:sequence-specific DNA binding"/>
    <property type="evidence" value="ECO:0007669"/>
    <property type="project" value="InterPro"/>
</dbReference>
<feature type="region of interest" description="Disordered" evidence="7">
    <location>
        <begin position="505"/>
        <end position="537"/>
    </location>
</feature>
<reference evidence="10" key="2">
    <citation type="submission" date="2023-05" db="EMBL/GenBank/DDBJ databases">
        <authorList>
            <consortium name="Lawrence Berkeley National Laboratory"/>
            <person name="Steindorff A."/>
            <person name="Hensen N."/>
            <person name="Bonometti L."/>
            <person name="Westerberg I."/>
            <person name="Brannstrom I.O."/>
            <person name="Guillou S."/>
            <person name="Cros-Aarteil S."/>
            <person name="Calhoun S."/>
            <person name="Haridas S."/>
            <person name="Kuo A."/>
            <person name="Mondo S."/>
            <person name="Pangilinan J."/>
            <person name="Riley R."/>
            <person name="Labutti K."/>
            <person name="Andreopoulos B."/>
            <person name="Lipzen A."/>
            <person name="Chen C."/>
            <person name="Yanf M."/>
            <person name="Daum C."/>
            <person name="Ng V."/>
            <person name="Clum A."/>
            <person name="Ohm R."/>
            <person name="Martin F."/>
            <person name="Silar P."/>
            <person name="Natvig D."/>
            <person name="Lalanne C."/>
            <person name="Gautier V."/>
            <person name="Ament-Velasquez S.L."/>
            <person name="Kruys A."/>
            <person name="Hutchinson M.I."/>
            <person name="Powell A.J."/>
            <person name="Barry K."/>
            <person name="Miller A.N."/>
            <person name="Grigoriev I.V."/>
            <person name="Debuchy R."/>
            <person name="Gladieux P."/>
            <person name="Thoren M.H."/>
            <person name="Johannesson H."/>
        </authorList>
    </citation>
    <scope>NUCLEOTIDE SEQUENCE</scope>
    <source>
        <strain evidence="10">CBS 315.58</strain>
    </source>
</reference>
<dbReference type="PROSITE" id="PS00344">
    <property type="entry name" value="GATA_ZN_FINGER_1"/>
    <property type="match status" value="1"/>
</dbReference>
<evidence type="ECO:0000256" key="6">
    <source>
        <dbReference type="PROSITE-ProRule" id="PRU00094"/>
    </source>
</evidence>
<evidence type="ECO:0000259" key="8">
    <source>
        <dbReference type="PROSITE" id="PS50112"/>
    </source>
</evidence>
<feature type="region of interest" description="Disordered" evidence="7">
    <location>
        <begin position="54"/>
        <end position="137"/>
    </location>
</feature>
<proteinExistence type="predicted"/>
<dbReference type="InterPro" id="IPR000014">
    <property type="entry name" value="PAS"/>
</dbReference>
<evidence type="ECO:0000256" key="1">
    <source>
        <dbReference type="ARBA" id="ARBA00022723"/>
    </source>
</evidence>
<feature type="compositionally biased region" description="Gly residues" evidence="7">
    <location>
        <begin position="105"/>
        <end position="115"/>
    </location>
</feature>
<dbReference type="Gene3D" id="3.30.450.20">
    <property type="entry name" value="PAS domain"/>
    <property type="match status" value="1"/>
</dbReference>
<dbReference type="Pfam" id="PF08447">
    <property type="entry name" value="PAS_3"/>
    <property type="match status" value="1"/>
</dbReference>
<dbReference type="PROSITE" id="PS50112">
    <property type="entry name" value="PAS"/>
    <property type="match status" value="1"/>
</dbReference>
<dbReference type="NCBIfam" id="TIGR00229">
    <property type="entry name" value="sensory_box"/>
    <property type="match status" value="1"/>
</dbReference>
<dbReference type="GO" id="GO:0008270">
    <property type="term" value="F:zinc ion binding"/>
    <property type="evidence" value="ECO:0007669"/>
    <property type="project" value="UniProtKB-KW"/>
</dbReference>
<feature type="domain" description="PAS" evidence="8">
    <location>
        <begin position="145"/>
        <end position="215"/>
    </location>
</feature>
<keyword evidence="11" id="KW-1185">Reference proteome</keyword>
<evidence type="ECO:0000256" key="5">
    <source>
        <dbReference type="ARBA" id="ARBA00023163"/>
    </source>
</evidence>
<dbReference type="SUPFAM" id="SSF55785">
    <property type="entry name" value="PYP-like sensor domain (PAS domain)"/>
    <property type="match status" value="1"/>
</dbReference>
<evidence type="ECO:0000313" key="11">
    <source>
        <dbReference type="Proteomes" id="UP001303160"/>
    </source>
</evidence>
<feature type="domain" description="GATA-type" evidence="9">
    <location>
        <begin position="467"/>
        <end position="500"/>
    </location>
</feature>
<evidence type="ECO:0000259" key="9">
    <source>
        <dbReference type="PROSITE" id="PS50114"/>
    </source>
</evidence>
<dbReference type="Pfam" id="PF00320">
    <property type="entry name" value="GATA"/>
    <property type="match status" value="1"/>
</dbReference>
<evidence type="ECO:0000256" key="4">
    <source>
        <dbReference type="ARBA" id="ARBA00023015"/>
    </source>
</evidence>
<evidence type="ECO:0000313" key="10">
    <source>
        <dbReference type="EMBL" id="KAK4204011.1"/>
    </source>
</evidence>
<dbReference type="CDD" id="cd00130">
    <property type="entry name" value="PAS"/>
    <property type="match status" value="1"/>
</dbReference>
<keyword evidence="5" id="KW-0804">Transcription</keyword>
<keyword evidence="2 6" id="KW-0863">Zinc-finger</keyword>
<sequence length="537" mass="56452">MSHGPPPPLSGSNYFGYGSGTVGGVTMSGDPNDMMSLLDSSMFPAFDDDMSMSIDTNGPSLAAVQQPFNPSGPAAVQPSPSAGLAPSVDLPFSPDDSSAAAAAAVGGGGPGGPGAGPLPVATLGSGSGGGSNNSTANTVTEFTKRRNWPAKVVEELQDFLHILDANGRIKHVSPSVERLTGHKPTDLTDVFLKDLIHPDDVGVFNSELHESIASGSPLRLFYRLRKSDSSYAIFESVGHAHIAAAKFAPNPNNQSPFCQAVFMMSRPYPTKNAGFLDSFLEHKIENERLKRRIAELKREEQDEVEESHRTWRQSQEGRSDITPSDADTSNFFGGGGGGRAGGVATSPMYTMAGNATSTDMAPPNLPASASVAAAAAAVSLTREALEGIAGSNRPDSIRDKMARYEGGTHVDTIEMLTGLRYQQGERSRGITTGNASPTLVKGDAGIAIPADRDPRGMGGDKKKKLKVTEEYVCTDCGTLDSPEWRKGPNGPKTLCNACGLRWAKKEKKRNKDNNNSNNNGGGNGNGNGGEHHIENVG</sequence>
<feature type="region of interest" description="Disordered" evidence="7">
    <location>
        <begin position="298"/>
        <end position="339"/>
    </location>
</feature>
<dbReference type="InterPro" id="IPR013088">
    <property type="entry name" value="Znf_NHR/GATA"/>
</dbReference>
<keyword evidence="4" id="KW-0805">Transcription regulation</keyword>
<dbReference type="InterPro" id="IPR013655">
    <property type="entry name" value="PAS_fold_3"/>
</dbReference>
<feature type="compositionally biased region" description="Basic and acidic residues" evidence="7">
    <location>
        <begin position="450"/>
        <end position="460"/>
    </location>
</feature>
<dbReference type="AlphaFoldDB" id="A0AAN6XPB4"/>
<dbReference type="SUPFAM" id="SSF57716">
    <property type="entry name" value="Glucocorticoid receptor-like (DNA-binding domain)"/>
    <property type="match status" value="1"/>
</dbReference>
<name>A0AAN6XPB4_9PEZI</name>
<dbReference type="InterPro" id="IPR000679">
    <property type="entry name" value="Znf_GATA"/>
</dbReference>
<accession>A0AAN6XPB4</accession>